<dbReference type="AlphaFoldDB" id="A0A0B6XUZ7"/>
<feature type="non-terminal residue" evidence="2">
    <location>
        <position position="91"/>
    </location>
</feature>
<feature type="compositionally biased region" description="Polar residues" evidence="1">
    <location>
        <begin position="35"/>
        <end position="49"/>
    </location>
</feature>
<accession>A0A0B6XUZ7</accession>
<dbReference type="EMBL" id="HACG01000245">
    <property type="protein sequence ID" value="CEK47110.1"/>
    <property type="molecule type" value="Transcribed_RNA"/>
</dbReference>
<evidence type="ECO:0000313" key="2">
    <source>
        <dbReference type="EMBL" id="CEK47110.1"/>
    </source>
</evidence>
<sequence>ETDFASFESSSLTSYESEISSVKFRRSRSRIKTNPWVSSQRASHSSTSGRGYYEMKDTYDNSVLMTGKCRGDSRSLFSEYQRLPPLSCQSS</sequence>
<reference evidence="2" key="1">
    <citation type="submission" date="2014-12" db="EMBL/GenBank/DDBJ databases">
        <title>Insight into the proteome of Arion vulgaris.</title>
        <authorList>
            <person name="Aradska J."/>
            <person name="Bulat T."/>
            <person name="Smidak R."/>
            <person name="Sarate P."/>
            <person name="Gangsoo J."/>
            <person name="Sialana F."/>
            <person name="Bilban M."/>
            <person name="Lubec G."/>
        </authorList>
    </citation>
    <scope>NUCLEOTIDE SEQUENCE</scope>
    <source>
        <tissue evidence="2">Skin</tissue>
    </source>
</reference>
<protein>
    <submittedName>
        <fullName evidence="2">Uncharacterized protein</fullName>
    </submittedName>
</protein>
<gene>
    <name evidence="2" type="primary">ORF586</name>
</gene>
<organism evidence="2">
    <name type="scientific">Arion vulgaris</name>
    <dbReference type="NCBI Taxonomy" id="1028688"/>
    <lineage>
        <taxon>Eukaryota</taxon>
        <taxon>Metazoa</taxon>
        <taxon>Spiralia</taxon>
        <taxon>Lophotrochozoa</taxon>
        <taxon>Mollusca</taxon>
        <taxon>Gastropoda</taxon>
        <taxon>Heterobranchia</taxon>
        <taxon>Euthyneura</taxon>
        <taxon>Panpulmonata</taxon>
        <taxon>Eupulmonata</taxon>
        <taxon>Stylommatophora</taxon>
        <taxon>Helicina</taxon>
        <taxon>Arionoidea</taxon>
        <taxon>Arionidae</taxon>
        <taxon>Arion</taxon>
    </lineage>
</organism>
<name>A0A0B6XUZ7_9EUPU</name>
<proteinExistence type="predicted"/>
<evidence type="ECO:0000256" key="1">
    <source>
        <dbReference type="SAM" id="MobiDB-lite"/>
    </source>
</evidence>
<feature type="non-terminal residue" evidence="2">
    <location>
        <position position="1"/>
    </location>
</feature>
<feature type="region of interest" description="Disordered" evidence="1">
    <location>
        <begin position="20"/>
        <end position="51"/>
    </location>
</feature>